<dbReference type="STRING" id="1618573.UT19_C0001G0114"/>
<comment type="caution">
    <text evidence="1">The sequence shown here is derived from an EMBL/GenBank/DDBJ whole genome shotgun (WGS) entry which is preliminary data.</text>
</comment>
<dbReference type="EMBL" id="LBVW01000001">
    <property type="protein sequence ID" value="KKQ94577.1"/>
    <property type="molecule type" value="Genomic_DNA"/>
</dbReference>
<evidence type="ECO:0008006" key="3">
    <source>
        <dbReference type="Google" id="ProtNLM"/>
    </source>
</evidence>
<proteinExistence type="predicted"/>
<dbReference type="Proteomes" id="UP000034932">
    <property type="component" value="Unassembled WGS sequence"/>
</dbReference>
<organism evidence="1 2">
    <name type="scientific">Candidatus Woesebacteria bacterium GW2011_GWB1_39_10b</name>
    <dbReference type="NCBI Taxonomy" id="1618573"/>
    <lineage>
        <taxon>Bacteria</taxon>
        <taxon>Candidatus Woeseibacteriota</taxon>
    </lineage>
</organism>
<dbReference type="InterPro" id="IPR029063">
    <property type="entry name" value="SAM-dependent_MTases_sf"/>
</dbReference>
<evidence type="ECO:0000313" key="2">
    <source>
        <dbReference type="Proteomes" id="UP000034932"/>
    </source>
</evidence>
<evidence type="ECO:0000313" key="1">
    <source>
        <dbReference type="EMBL" id="KKQ94577.1"/>
    </source>
</evidence>
<dbReference type="AlphaFoldDB" id="A0A0G0LU71"/>
<reference evidence="1 2" key="1">
    <citation type="journal article" date="2015" name="Nature">
        <title>rRNA introns, odd ribosomes, and small enigmatic genomes across a large radiation of phyla.</title>
        <authorList>
            <person name="Brown C.T."/>
            <person name="Hug L.A."/>
            <person name="Thomas B.C."/>
            <person name="Sharon I."/>
            <person name="Castelle C.J."/>
            <person name="Singh A."/>
            <person name="Wilkins M.J."/>
            <person name="Williams K.H."/>
            <person name="Banfield J.F."/>
        </authorList>
    </citation>
    <scope>NUCLEOTIDE SEQUENCE [LARGE SCALE GENOMIC DNA]</scope>
</reference>
<accession>A0A0G0LU71</accession>
<dbReference type="SUPFAM" id="SSF53335">
    <property type="entry name" value="S-adenosyl-L-methionine-dependent methyltransferases"/>
    <property type="match status" value="1"/>
</dbReference>
<name>A0A0G0LU71_9BACT</name>
<protein>
    <recommendedName>
        <fullName evidence="3">Methyltransferase type 11</fullName>
    </recommendedName>
</protein>
<sequence>MKYRKYTIGRLIGNDYWRTVMYSHISEKLASETVKGEGVEFGGTNGIIQDMLPQVKWEVRNYPQYDITRESSFERNWDVIIADQVLEHTSKPWEAIRLIGEHTKRMAIITVPFLIGIHPSPHDYWRMTPRIINDLAKPYFPYRDIQSWGSAKVNYWHAIYNRTSMLLANIPEPELEAELNNNDPKKPFVIWAILSK</sequence>
<gene>
    <name evidence="1" type="ORF">UT19_C0001G0114</name>
</gene>